<dbReference type="AlphaFoldDB" id="A0A9Q1HI94"/>
<sequence length="177" mass="19626">MGVANKVRFEMGFTRSLRLYTGLFFQAALTGPKLSLFQAPSKRRGILANGGRFDKLAEKVLGGKQTVPCVGFTFDIGQLLTLLESHVDKTGEVVRIKATEVMVCSNRPNMPKEILKLCTDLWSAGVRAEIANECYQDILDKWNNEEIMCIPFIACLTGDNHVVFAKPGKPPVKEVLH</sequence>
<dbReference type="Proteomes" id="UP001152320">
    <property type="component" value="Chromosome 1"/>
</dbReference>
<dbReference type="PANTHER" id="PTHR11476">
    <property type="entry name" value="HISTIDYL-TRNA SYNTHETASE"/>
    <property type="match status" value="1"/>
</dbReference>
<dbReference type="Gene3D" id="3.30.930.10">
    <property type="entry name" value="Bira Bifunctional Protein, Domain 2"/>
    <property type="match status" value="1"/>
</dbReference>
<dbReference type="Gene3D" id="3.40.50.800">
    <property type="entry name" value="Anticodon-binding domain"/>
    <property type="match status" value="1"/>
</dbReference>
<dbReference type="InterPro" id="IPR036621">
    <property type="entry name" value="Anticodon-bd_dom_sf"/>
</dbReference>
<dbReference type="GO" id="GO:0032543">
    <property type="term" value="P:mitochondrial translation"/>
    <property type="evidence" value="ECO:0007669"/>
    <property type="project" value="TreeGrafter"/>
</dbReference>
<evidence type="ECO:0000313" key="2">
    <source>
        <dbReference type="Proteomes" id="UP001152320"/>
    </source>
</evidence>
<dbReference type="SUPFAM" id="SSF55681">
    <property type="entry name" value="Class II aaRS and biotin synthetases"/>
    <property type="match status" value="1"/>
</dbReference>
<dbReference type="GO" id="GO:0005829">
    <property type="term" value="C:cytosol"/>
    <property type="evidence" value="ECO:0007669"/>
    <property type="project" value="TreeGrafter"/>
</dbReference>
<comment type="caution">
    <text evidence="1">The sequence shown here is derived from an EMBL/GenBank/DDBJ whole genome shotgun (WGS) entry which is preliminary data.</text>
</comment>
<proteinExistence type="predicted"/>
<dbReference type="GO" id="GO:0004821">
    <property type="term" value="F:histidine-tRNA ligase activity"/>
    <property type="evidence" value="ECO:0007669"/>
    <property type="project" value="TreeGrafter"/>
</dbReference>
<keyword evidence="2" id="KW-1185">Reference proteome</keyword>
<dbReference type="GO" id="GO:0006427">
    <property type="term" value="P:histidyl-tRNA aminoacylation"/>
    <property type="evidence" value="ECO:0007669"/>
    <property type="project" value="TreeGrafter"/>
</dbReference>
<dbReference type="OrthoDB" id="1906957at2759"/>
<dbReference type="GO" id="GO:0003723">
    <property type="term" value="F:RNA binding"/>
    <property type="evidence" value="ECO:0007669"/>
    <property type="project" value="TreeGrafter"/>
</dbReference>
<dbReference type="GO" id="GO:0005739">
    <property type="term" value="C:mitochondrion"/>
    <property type="evidence" value="ECO:0007669"/>
    <property type="project" value="TreeGrafter"/>
</dbReference>
<gene>
    <name evidence="1" type="ORF">HOLleu_04464</name>
</gene>
<evidence type="ECO:0000313" key="1">
    <source>
        <dbReference type="EMBL" id="KAJ8051042.1"/>
    </source>
</evidence>
<dbReference type="InterPro" id="IPR045864">
    <property type="entry name" value="aa-tRNA-synth_II/BPL/LPL"/>
</dbReference>
<organism evidence="1 2">
    <name type="scientific">Holothuria leucospilota</name>
    <name type="common">Black long sea cucumber</name>
    <name type="synonym">Mertensiothuria leucospilota</name>
    <dbReference type="NCBI Taxonomy" id="206669"/>
    <lineage>
        <taxon>Eukaryota</taxon>
        <taxon>Metazoa</taxon>
        <taxon>Echinodermata</taxon>
        <taxon>Eleutherozoa</taxon>
        <taxon>Echinozoa</taxon>
        <taxon>Holothuroidea</taxon>
        <taxon>Aspidochirotacea</taxon>
        <taxon>Aspidochirotida</taxon>
        <taxon>Holothuriidae</taxon>
        <taxon>Holothuria</taxon>
    </lineage>
</organism>
<dbReference type="PANTHER" id="PTHR11476:SF7">
    <property type="entry name" value="HISTIDINE--TRNA LIGASE"/>
    <property type="match status" value="1"/>
</dbReference>
<name>A0A9Q1HI94_HOLLE</name>
<reference evidence="1" key="1">
    <citation type="submission" date="2021-10" db="EMBL/GenBank/DDBJ databases">
        <title>Tropical sea cucumber genome reveals ecological adaptation and Cuvierian tubules defense mechanism.</title>
        <authorList>
            <person name="Chen T."/>
        </authorList>
    </citation>
    <scope>NUCLEOTIDE SEQUENCE</scope>
    <source>
        <strain evidence="1">Nanhai2018</strain>
        <tissue evidence="1">Muscle</tissue>
    </source>
</reference>
<dbReference type="EMBL" id="JAIZAY010000001">
    <property type="protein sequence ID" value="KAJ8051042.1"/>
    <property type="molecule type" value="Genomic_DNA"/>
</dbReference>
<protein>
    <submittedName>
        <fullName evidence="1">Histidine--tRNA ligase, mitochondrial</fullName>
    </submittedName>
</protein>
<accession>A0A9Q1HI94</accession>
<keyword evidence="1" id="KW-0436">Ligase</keyword>